<accession>A0ABW2Q1J7</accession>
<protein>
    <recommendedName>
        <fullName evidence="4">Ferric reductase like protein</fullName>
    </recommendedName>
</protein>
<keyword evidence="3" id="KW-1185">Reference proteome</keyword>
<evidence type="ECO:0000313" key="2">
    <source>
        <dbReference type="EMBL" id="MFC7395458.1"/>
    </source>
</evidence>
<keyword evidence="1" id="KW-0472">Membrane</keyword>
<evidence type="ECO:0000256" key="1">
    <source>
        <dbReference type="SAM" id="Phobius"/>
    </source>
</evidence>
<proteinExistence type="predicted"/>
<organism evidence="2 3">
    <name type="scientific">Scopulibacillus cellulosilyticus</name>
    <dbReference type="NCBI Taxonomy" id="2665665"/>
    <lineage>
        <taxon>Bacteria</taxon>
        <taxon>Bacillati</taxon>
        <taxon>Bacillota</taxon>
        <taxon>Bacilli</taxon>
        <taxon>Bacillales</taxon>
        <taxon>Sporolactobacillaceae</taxon>
        <taxon>Scopulibacillus</taxon>
    </lineage>
</organism>
<reference evidence="3" key="1">
    <citation type="journal article" date="2019" name="Int. J. Syst. Evol. Microbiol.">
        <title>The Global Catalogue of Microorganisms (GCM) 10K type strain sequencing project: providing services to taxonomists for standard genome sequencing and annotation.</title>
        <authorList>
            <consortium name="The Broad Institute Genomics Platform"/>
            <consortium name="The Broad Institute Genome Sequencing Center for Infectious Disease"/>
            <person name="Wu L."/>
            <person name="Ma J."/>
        </authorList>
    </citation>
    <scope>NUCLEOTIDE SEQUENCE [LARGE SCALE GENOMIC DNA]</scope>
    <source>
        <strain evidence="3">CGMCC 1.16305</strain>
    </source>
</reference>
<feature type="transmembrane region" description="Helical" evidence="1">
    <location>
        <begin position="158"/>
        <end position="176"/>
    </location>
</feature>
<keyword evidence="1" id="KW-0812">Transmembrane</keyword>
<feature type="transmembrane region" description="Helical" evidence="1">
    <location>
        <begin position="59"/>
        <end position="77"/>
    </location>
</feature>
<evidence type="ECO:0000313" key="3">
    <source>
        <dbReference type="Proteomes" id="UP001596505"/>
    </source>
</evidence>
<comment type="caution">
    <text evidence="2">The sequence shown here is derived from an EMBL/GenBank/DDBJ whole genome shotgun (WGS) entry which is preliminary data.</text>
</comment>
<gene>
    <name evidence="2" type="ORF">ACFQRG_21350</name>
</gene>
<dbReference type="EMBL" id="JBHTCO010000045">
    <property type="protein sequence ID" value="MFC7395458.1"/>
    <property type="molecule type" value="Genomic_DNA"/>
</dbReference>
<feature type="transmembrane region" description="Helical" evidence="1">
    <location>
        <begin position="7"/>
        <end position="27"/>
    </location>
</feature>
<sequence>MNKNKSIFIPVFIVAVISLLLVVYSYVAPHASHHGLFGEGHPSKGGEHLRRELSSSFKLFGTFAIILGAFNFSWFFIKKQMRSPSKLIKKLGKWVYKMHEYTGWAIFVLIAFHGGYFLLEDFQNPHIKTGLAAFVLLITLVIYGWLLKRTRQQNNRKLLRKGHFFLSSLWIVALLFHAGGTILTIAGITLAVWVLVWLIVWKAKKEKTVHQKLKLK</sequence>
<name>A0ABW2Q1J7_9BACL</name>
<feature type="transmembrane region" description="Helical" evidence="1">
    <location>
        <begin position="98"/>
        <end position="119"/>
    </location>
</feature>
<dbReference type="Proteomes" id="UP001596505">
    <property type="component" value="Unassembled WGS sequence"/>
</dbReference>
<feature type="transmembrane region" description="Helical" evidence="1">
    <location>
        <begin position="182"/>
        <end position="201"/>
    </location>
</feature>
<evidence type="ECO:0008006" key="4">
    <source>
        <dbReference type="Google" id="ProtNLM"/>
    </source>
</evidence>
<feature type="transmembrane region" description="Helical" evidence="1">
    <location>
        <begin position="125"/>
        <end position="146"/>
    </location>
</feature>
<keyword evidence="1" id="KW-1133">Transmembrane helix</keyword>
<dbReference type="RefSeq" id="WP_380970081.1">
    <property type="nucleotide sequence ID" value="NZ_JBHTCO010000045.1"/>
</dbReference>